<dbReference type="WBParaSite" id="Hba_15688">
    <property type="protein sequence ID" value="Hba_15688"/>
    <property type="gene ID" value="Hba_15688"/>
</dbReference>
<accession>A0A1I7XE05</accession>
<evidence type="ECO:0000313" key="2">
    <source>
        <dbReference type="WBParaSite" id="Hba_15688"/>
    </source>
</evidence>
<proteinExistence type="predicted"/>
<sequence length="83" mass="9243">MSFQETLLDARGASETIRYDDSLNMLLILLLLSHFCHSRTDQPDVVASARHSARAQSELIRGRDAHSPPLDELNAILQASQLD</sequence>
<protein>
    <submittedName>
        <fullName evidence="2">Uncharacterized protein</fullName>
    </submittedName>
</protein>
<name>A0A1I7XE05_HETBA</name>
<evidence type="ECO:0000313" key="1">
    <source>
        <dbReference type="Proteomes" id="UP000095283"/>
    </source>
</evidence>
<organism evidence="1 2">
    <name type="scientific">Heterorhabditis bacteriophora</name>
    <name type="common">Entomopathogenic nematode worm</name>
    <dbReference type="NCBI Taxonomy" id="37862"/>
    <lineage>
        <taxon>Eukaryota</taxon>
        <taxon>Metazoa</taxon>
        <taxon>Ecdysozoa</taxon>
        <taxon>Nematoda</taxon>
        <taxon>Chromadorea</taxon>
        <taxon>Rhabditida</taxon>
        <taxon>Rhabditina</taxon>
        <taxon>Rhabditomorpha</taxon>
        <taxon>Strongyloidea</taxon>
        <taxon>Heterorhabditidae</taxon>
        <taxon>Heterorhabditis</taxon>
    </lineage>
</organism>
<keyword evidence="1" id="KW-1185">Reference proteome</keyword>
<dbReference type="Proteomes" id="UP000095283">
    <property type="component" value="Unplaced"/>
</dbReference>
<dbReference type="AlphaFoldDB" id="A0A1I7XE05"/>
<reference evidence="2" key="1">
    <citation type="submission" date="2016-11" db="UniProtKB">
        <authorList>
            <consortium name="WormBaseParasite"/>
        </authorList>
    </citation>
    <scope>IDENTIFICATION</scope>
</reference>